<keyword evidence="6" id="KW-1185">Reference proteome</keyword>
<dbReference type="Pfam" id="PF08241">
    <property type="entry name" value="Methyltransf_11"/>
    <property type="match status" value="1"/>
</dbReference>
<evidence type="ECO:0000256" key="2">
    <source>
        <dbReference type="ARBA" id="ARBA00022603"/>
    </source>
</evidence>
<evidence type="ECO:0000313" key="5">
    <source>
        <dbReference type="EMBL" id="SFN65711.1"/>
    </source>
</evidence>
<dbReference type="GO" id="GO:0008757">
    <property type="term" value="F:S-adenosylmethionine-dependent methyltransferase activity"/>
    <property type="evidence" value="ECO:0007669"/>
    <property type="project" value="InterPro"/>
</dbReference>
<dbReference type="PANTHER" id="PTHR44942:SF4">
    <property type="entry name" value="METHYLTRANSFERASE TYPE 11 DOMAIN-CONTAINING PROTEIN"/>
    <property type="match status" value="1"/>
</dbReference>
<evidence type="ECO:0000259" key="4">
    <source>
        <dbReference type="Pfam" id="PF08241"/>
    </source>
</evidence>
<accession>A0A1I5ATF3</accession>
<dbReference type="CDD" id="cd02440">
    <property type="entry name" value="AdoMet_MTases"/>
    <property type="match status" value="1"/>
</dbReference>
<organism evidence="5 6">
    <name type="scientific">Pseudonocardia ammonioxydans</name>
    <dbReference type="NCBI Taxonomy" id="260086"/>
    <lineage>
        <taxon>Bacteria</taxon>
        <taxon>Bacillati</taxon>
        <taxon>Actinomycetota</taxon>
        <taxon>Actinomycetes</taxon>
        <taxon>Pseudonocardiales</taxon>
        <taxon>Pseudonocardiaceae</taxon>
        <taxon>Pseudonocardia</taxon>
    </lineage>
</organism>
<keyword evidence="2 5" id="KW-0489">Methyltransferase</keyword>
<dbReference type="GO" id="GO:0032259">
    <property type="term" value="P:methylation"/>
    <property type="evidence" value="ECO:0007669"/>
    <property type="project" value="UniProtKB-KW"/>
</dbReference>
<proteinExistence type="inferred from homology"/>
<evidence type="ECO:0000256" key="3">
    <source>
        <dbReference type="ARBA" id="ARBA00022679"/>
    </source>
</evidence>
<dbReference type="InterPro" id="IPR013216">
    <property type="entry name" value="Methyltransf_11"/>
</dbReference>
<feature type="domain" description="Methyltransferase type 11" evidence="4">
    <location>
        <begin position="45"/>
        <end position="137"/>
    </location>
</feature>
<dbReference type="RefSeq" id="WP_218162820.1">
    <property type="nucleotide sequence ID" value="NZ_FOUY01000018.1"/>
</dbReference>
<dbReference type="EMBL" id="FOUY01000018">
    <property type="protein sequence ID" value="SFN65711.1"/>
    <property type="molecule type" value="Genomic_DNA"/>
</dbReference>
<evidence type="ECO:0000256" key="1">
    <source>
        <dbReference type="ARBA" id="ARBA00008361"/>
    </source>
</evidence>
<reference evidence="5 6" key="1">
    <citation type="submission" date="2016-10" db="EMBL/GenBank/DDBJ databases">
        <authorList>
            <person name="de Groot N.N."/>
        </authorList>
    </citation>
    <scope>NUCLEOTIDE SEQUENCE [LARGE SCALE GENOMIC DNA]</scope>
    <source>
        <strain evidence="5 6">CGMCC 4.1877</strain>
    </source>
</reference>
<dbReference type="AlphaFoldDB" id="A0A1I5ATF3"/>
<comment type="similarity">
    <text evidence="1">Belongs to the methyltransferase superfamily.</text>
</comment>
<sequence length="147" mass="15218">MAETEGTRTFAVAGTTYDSFMGRYSVPLAALFADAAGVTTGRQAVDVGCGPGALTTVLVERLGADAVLACDPSPSFVQECSARLPGVAVREGRAEELPFADDVADLALAQLVLHFVSDAHRAAQEMARVVRPGGTVAACVWDFANGM</sequence>
<dbReference type="PANTHER" id="PTHR44942">
    <property type="entry name" value="METHYLTRANSF_11 DOMAIN-CONTAINING PROTEIN"/>
    <property type="match status" value="1"/>
</dbReference>
<dbReference type="STRING" id="260086.SAMN05216207_1018130"/>
<protein>
    <submittedName>
        <fullName evidence="5">Methyltransferase domain-containing protein</fullName>
    </submittedName>
</protein>
<dbReference type="InterPro" id="IPR029063">
    <property type="entry name" value="SAM-dependent_MTases_sf"/>
</dbReference>
<evidence type="ECO:0000313" key="6">
    <source>
        <dbReference type="Proteomes" id="UP000199614"/>
    </source>
</evidence>
<dbReference type="SUPFAM" id="SSF53335">
    <property type="entry name" value="S-adenosyl-L-methionine-dependent methyltransferases"/>
    <property type="match status" value="1"/>
</dbReference>
<gene>
    <name evidence="5" type="ORF">SAMN05216207_1018130</name>
</gene>
<name>A0A1I5ATF3_PSUAM</name>
<dbReference type="InterPro" id="IPR051052">
    <property type="entry name" value="Diverse_substrate_MTase"/>
</dbReference>
<dbReference type="Proteomes" id="UP000199614">
    <property type="component" value="Unassembled WGS sequence"/>
</dbReference>
<dbReference type="Gene3D" id="3.40.50.150">
    <property type="entry name" value="Vaccinia Virus protein VP39"/>
    <property type="match status" value="1"/>
</dbReference>
<keyword evidence="3 5" id="KW-0808">Transferase</keyword>